<dbReference type="AlphaFoldDB" id="A0AAE0BD16"/>
<comment type="caution">
    <text evidence="2">The sequence shown here is derived from an EMBL/GenBank/DDBJ whole genome shotgun (WGS) entry which is preliminary data.</text>
</comment>
<evidence type="ECO:0000313" key="3">
    <source>
        <dbReference type="Proteomes" id="UP001190700"/>
    </source>
</evidence>
<reference evidence="2 3" key="1">
    <citation type="journal article" date="2015" name="Genome Biol. Evol.">
        <title>Comparative Genomics of a Bacterivorous Green Alga Reveals Evolutionary Causalities and Consequences of Phago-Mixotrophic Mode of Nutrition.</title>
        <authorList>
            <person name="Burns J.A."/>
            <person name="Paasch A."/>
            <person name="Narechania A."/>
            <person name="Kim E."/>
        </authorList>
    </citation>
    <scope>NUCLEOTIDE SEQUENCE [LARGE SCALE GENOMIC DNA]</scope>
    <source>
        <strain evidence="2 3">PLY_AMNH</strain>
    </source>
</reference>
<protein>
    <submittedName>
        <fullName evidence="2">Uncharacterized protein</fullName>
    </submittedName>
</protein>
<feature type="transmembrane region" description="Helical" evidence="1">
    <location>
        <begin position="12"/>
        <end position="36"/>
    </location>
</feature>
<accession>A0AAE0BD16</accession>
<keyword evidence="3" id="KW-1185">Reference proteome</keyword>
<dbReference type="Proteomes" id="UP001190700">
    <property type="component" value="Unassembled WGS sequence"/>
</dbReference>
<organism evidence="2 3">
    <name type="scientific">Cymbomonas tetramitiformis</name>
    <dbReference type="NCBI Taxonomy" id="36881"/>
    <lineage>
        <taxon>Eukaryota</taxon>
        <taxon>Viridiplantae</taxon>
        <taxon>Chlorophyta</taxon>
        <taxon>Pyramimonadophyceae</taxon>
        <taxon>Pyramimonadales</taxon>
        <taxon>Pyramimonadaceae</taxon>
        <taxon>Cymbomonas</taxon>
    </lineage>
</organism>
<feature type="transmembrane region" description="Helical" evidence="1">
    <location>
        <begin position="81"/>
        <end position="100"/>
    </location>
</feature>
<keyword evidence="1" id="KW-1133">Transmembrane helix</keyword>
<gene>
    <name evidence="2" type="ORF">CYMTET_56066</name>
</gene>
<evidence type="ECO:0000256" key="1">
    <source>
        <dbReference type="SAM" id="Phobius"/>
    </source>
</evidence>
<feature type="transmembrane region" description="Helical" evidence="1">
    <location>
        <begin position="255"/>
        <end position="278"/>
    </location>
</feature>
<name>A0AAE0BD16_9CHLO</name>
<proteinExistence type="predicted"/>
<feature type="transmembrane region" description="Helical" evidence="1">
    <location>
        <begin position="319"/>
        <end position="337"/>
    </location>
</feature>
<keyword evidence="1" id="KW-0472">Membrane</keyword>
<evidence type="ECO:0000313" key="2">
    <source>
        <dbReference type="EMBL" id="KAK3233660.1"/>
    </source>
</evidence>
<sequence>MYSTEEFSRLIYLSETTSVALCTNGGALFLYASLILCSPWVRDQRNDLPQFCILVYAFVLGIFSVLLLLLRPELRSFTGGWYFLTFMVIHSSFQPVPHLLESAPFENGSLELATLGVAFFMAVHSCFWDNSILFPPAPNGLSRTVIVASILLPIATCTLDPTIASVTPWARFRIMASFSGYNLVLRICRARWADAALLKMQPKVRRLQAKLAHHHKERQQDPMPSETPAVEEDPELALALKVEEILSKKHIYGKLVVSVYISLTCVTYVTAIMLRLTIPYEQLAHSAQLGLLEERYLVPFRTALMSAIYALKAHVFENLIFNSLFIVVITYLVWDIWRINRRYQNCQLSS</sequence>
<keyword evidence="1" id="KW-0812">Transmembrane</keyword>
<feature type="transmembrane region" description="Helical" evidence="1">
    <location>
        <begin position="48"/>
        <end position="69"/>
    </location>
</feature>
<dbReference type="EMBL" id="LGRX02035656">
    <property type="protein sequence ID" value="KAK3233660.1"/>
    <property type="molecule type" value="Genomic_DNA"/>
</dbReference>